<evidence type="ECO:0000256" key="5">
    <source>
        <dbReference type="ARBA" id="ARBA00023136"/>
    </source>
</evidence>
<name>A0ABS0ST75_9CAUL</name>
<keyword evidence="3" id="KW-0812">Transmembrane</keyword>
<dbReference type="Pfam" id="PF03743">
    <property type="entry name" value="TrbI"/>
    <property type="match status" value="1"/>
</dbReference>
<dbReference type="Gene3D" id="2.40.128.260">
    <property type="entry name" value="Type IV secretion system, VirB10/TraB/TrbI"/>
    <property type="match status" value="2"/>
</dbReference>
<dbReference type="InterPro" id="IPR005498">
    <property type="entry name" value="T4SS_VirB10/TraB/TrbI"/>
</dbReference>
<dbReference type="InterPro" id="IPR042217">
    <property type="entry name" value="T4SS_VirB10/TrbI"/>
</dbReference>
<sequence length="355" mass="35272">MFAEASGHDPRRRLSADDLKLASTTAAPDVARPASAADGLGLAAGVVAALALGGVTLVTLNAKRTAPPAKPEAAPVATAPATPAAPQPVVLAAAPPPPVPAPQVAPAPPPPTGVDPNQSRAGPMVIDNTATEAAAPRVLGGLAASTAPQGQLSADEQFALRAGNDAPPSARASSLADPAGTVVQGAIIPAVLETALNSDLPGYARAIVSRDVRGFDGSRVLIPRGSRLIGQYKSGVATGQSRAFVVWTRLIRPDGVSVQLASPVTDESGQAGIGGKVDRHFAQRFGAAILLSVVSGAASSLGHGSSSTVVIGSSGDASSAAGQALQTDGKISPTIRVAQGTPVQVFVARDLEFGR</sequence>
<comment type="caution">
    <text evidence="7">The sequence shown here is derived from an EMBL/GenBank/DDBJ whole genome shotgun (WGS) entry which is preliminary data.</text>
</comment>
<feature type="compositionally biased region" description="Pro residues" evidence="6">
    <location>
        <begin position="94"/>
        <end position="113"/>
    </location>
</feature>
<evidence type="ECO:0000313" key="7">
    <source>
        <dbReference type="EMBL" id="MBI1682857.1"/>
    </source>
</evidence>
<keyword evidence="5" id="KW-0472">Membrane</keyword>
<comment type="subcellular location">
    <subcellularLocation>
        <location evidence="1">Membrane</location>
        <topology evidence="1">Single-pass membrane protein</topology>
    </subcellularLocation>
</comment>
<feature type="region of interest" description="Disordered" evidence="6">
    <location>
        <begin position="94"/>
        <end position="114"/>
    </location>
</feature>
<evidence type="ECO:0000313" key="8">
    <source>
        <dbReference type="Proteomes" id="UP000639859"/>
    </source>
</evidence>
<dbReference type="EMBL" id="JADWOX010000002">
    <property type="protein sequence ID" value="MBI1682857.1"/>
    <property type="molecule type" value="Genomic_DNA"/>
</dbReference>
<evidence type="ECO:0000256" key="4">
    <source>
        <dbReference type="ARBA" id="ARBA00022989"/>
    </source>
</evidence>
<keyword evidence="8" id="KW-1185">Reference proteome</keyword>
<evidence type="ECO:0000256" key="1">
    <source>
        <dbReference type="ARBA" id="ARBA00004167"/>
    </source>
</evidence>
<keyword evidence="4" id="KW-1133">Transmembrane helix</keyword>
<evidence type="ECO:0000256" key="2">
    <source>
        <dbReference type="ARBA" id="ARBA00010265"/>
    </source>
</evidence>
<dbReference type="Proteomes" id="UP000639859">
    <property type="component" value="Unassembled WGS sequence"/>
</dbReference>
<evidence type="ECO:0000256" key="3">
    <source>
        <dbReference type="ARBA" id="ARBA00022692"/>
    </source>
</evidence>
<gene>
    <name evidence="7" type="ORF">I4Q42_04155</name>
</gene>
<dbReference type="RefSeq" id="WP_198574802.1">
    <property type="nucleotide sequence ID" value="NZ_JADWOX010000002.1"/>
</dbReference>
<accession>A0ABS0ST75</accession>
<comment type="similarity">
    <text evidence="2">Belongs to the TrbI/VirB10 family.</text>
</comment>
<organism evidence="7 8">
    <name type="scientific">Caulobacter hibisci</name>
    <dbReference type="NCBI Taxonomy" id="2035993"/>
    <lineage>
        <taxon>Bacteria</taxon>
        <taxon>Pseudomonadati</taxon>
        <taxon>Pseudomonadota</taxon>
        <taxon>Alphaproteobacteria</taxon>
        <taxon>Caulobacterales</taxon>
        <taxon>Caulobacteraceae</taxon>
        <taxon>Caulobacter</taxon>
    </lineage>
</organism>
<proteinExistence type="inferred from homology"/>
<protein>
    <submittedName>
        <fullName evidence="7">TrbI/VirB10 family protein</fullName>
    </submittedName>
</protein>
<reference evidence="7 8" key="1">
    <citation type="submission" date="2020-11" db="EMBL/GenBank/DDBJ databases">
        <title>genome sequence of strain KACC 18849.</title>
        <authorList>
            <person name="Gao J."/>
            <person name="Zhang X."/>
        </authorList>
    </citation>
    <scope>NUCLEOTIDE SEQUENCE [LARGE SCALE GENOMIC DNA]</scope>
    <source>
        <strain evidence="7 8">KACC 18849</strain>
    </source>
</reference>
<dbReference type="CDD" id="cd16429">
    <property type="entry name" value="VirB10"/>
    <property type="match status" value="1"/>
</dbReference>
<evidence type="ECO:0000256" key="6">
    <source>
        <dbReference type="SAM" id="MobiDB-lite"/>
    </source>
</evidence>